<feature type="signal peptide" evidence="2">
    <location>
        <begin position="1"/>
        <end position="17"/>
    </location>
</feature>
<dbReference type="Proteomes" id="UP000005087">
    <property type="component" value="Chromosome"/>
</dbReference>
<reference evidence="3 4" key="1">
    <citation type="submission" date="2011-09" db="EMBL/GenBank/DDBJ databases">
        <authorList>
            <consortium name="US DOE Joint Genome Institute (JGI-PGF)"/>
            <person name="Lucas S."/>
            <person name="Han J."/>
            <person name="Lapidus A."/>
            <person name="Cheng J.-F."/>
            <person name="Goodwin L."/>
            <person name="Pitluck S."/>
            <person name="Peters L."/>
            <person name="Land M.L."/>
            <person name="Hauser L."/>
            <person name="Brambilla E."/>
            <person name="Klenk H.-P."/>
            <person name="Woyke T.J."/>
        </authorList>
    </citation>
    <scope>NUCLEOTIDE SEQUENCE [LARGE SCALE GENOMIC DNA]</scope>
    <source>
        <strain evidence="3 4">K62</strain>
    </source>
</reference>
<name>I1CYR6_9PSEU</name>
<evidence type="ECO:0008006" key="5">
    <source>
        <dbReference type="Google" id="ProtNLM"/>
    </source>
</evidence>
<gene>
    <name evidence="3" type="ORF">SacglDRAFT_00902</name>
</gene>
<dbReference type="EMBL" id="CM001484">
    <property type="protein sequence ID" value="EIE97840.1"/>
    <property type="molecule type" value="Genomic_DNA"/>
</dbReference>
<organism evidence="3 4">
    <name type="scientific">Saccharomonospora glauca K62</name>
    <dbReference type="NCBI Taxonomy" id="928724"/>
    <lineage>
        <taxon>Bacteria</taxon>
        <taxon>Bacillati</taxon>
        <taxon>Actinomycetota</taxon>
        <taxon>Actinomycetes</taxon>
        <taxon>Pseudonocardiales</taxon>
        <taxon>Pseudonocardiaceae</taxon>
        <taxon>Saccharomonospora</taxon>
    </lineage>
</organism>
<dbReference type="AlphaFoldDB" id="I1CYR6"/>
<accession>I1CYR6</accession>
<evidence type="ECO:0000313" key="4">
    <source>
        <dbReference type="Proteomes" id="UP000005087"/>
    </source>
</evidence>
<evidence type="ECO:0000256" key="1">
    <source>
        <dbReference type="SAM" id="MobiDB-lite"/>
    </source>
</evidence>
<dbReference type="OrthoDB" id="5148907at2"/>
<protein>
    <recommendedName>
        <fullName evidence="5">Lipoprotein</fullName>
    </recommendedName>
</protein>
<dbReference type="RefSeq" id="WP_005462045.1">
    <property type="nucleotide sequence ID" value="NZ_CM001484.1"/>
</dbReference>
<evidence type="ECO:0000313" key="3">
    <source>
        <dbReference type="EMBL" id="EIE97840.1"/>
    </source>
</evidence>
<dbReference type="HOGENOM" id="CLU_129871_0_0_11"/>
<sequence>MRVVVVALLAFSVVGLAACSDSGGPDAPPPGRPSATTPERPETRSTPGAEVTLRGTVTRGVEPNCLVLAAEGREYLLLETGPEVRSGLEVTVRGTVRPDVATTCMQGTPFVVDDVELVGGGST</sequence>
<keyword evidence="4" id="KW-1185">Reference proteome</keyword>
<dbReference type="eggNOG" id="ENOG5033BTI">
    <property type="taxonomic scope" value="Bacteria"/>
</dbReference>
<reference evidence="4" key="2">
    <citation type="submission" date="2012-01" db="EMBL/GenBank/DDBJ databases">
        <title>Noncontiguous Finished sequence of chromosome of Saccharomonospora glauca K62.</title>
        <authorList>
            <consortium name="US DOE Joint Genome Institute"/>
            <person name="Lucas S."/>
            <person name="Han J."/>
            <person name="Lapidus A."/>
            <person name="Cheng J.-F."/>
            <person name="Goodwin L."/>
            <person name="Pitluck S."/>
            <person name="Peters L."/>
            <person name="Mikhailova N."/>
            <person name="Held B."/>
            <person name="Detter J.C."/>
            <person name="Han C."/>
            <person name="Tapia R."/>
            <person name="Land M."/>
            <person name="Hauser L."/>
            <person name="Kyrpides N."/>
            <person name="Ivanova N."/>
            <person name="Pagani I."/>
            <person name="Brambilla E.-M."/>
            <person name="Klenk H.-P."/>
            <person name="Woyke T."/>
        </authorList>
    </citation>
    <scope>NUCLEOTIDE SEQUENCE [LARGE SCALE GENOMIC DNA]</scope>
    <source>
        <strain evidence="4">K62</strain>
    </source>
</reference>
<proteinExistence type="predicted"/>
<dbReference type="STRING" id="928724.SacglDRAFT_00902"/>
<feature type="region of interest" description="Disordered" evidence="1">
    <location>
        <begin position="20"/>
        <end position="54"/>
    </location>
</feature>
<evidence type="ECO:0000256" key="2">
    <source>
        <dbReference type="SAM" id="SignalP"/>
    </source>
</evidence>
<keyword evidence="2" id="KW-0732">Signal</keyword>
<feature type="chain" id="PRO_5038915263" description="Lipoprotein" evidence="2">
    <location>
        <begin position="18"/>
        <end position="123"/>
    </location>
</feature>
<dbReference type="PROSITE" id="PS51257">
    <property type="entry name" value="PROKAR_LIPOPROTEIN"/>
    <property type="match status" value="1"/>
</dbReference>